<accession>A0A0D1YD42</accession>
<dbReference type="HOGENOM" id="CLU_2623879_0_0_1"/>
<dbReference type="VEuPathDB" id="FungiDB:PV09_09574"/>
<dbReference type="GeneID" id="27317547"/>
<dbReference type="EMBL" id="KN847613">
    <property type="protein sequence ID" value="KIV98626.1"/>
    <property type="molecule type" value="Genomic_DNA"/>
</dbReference>
<dbReference type="InParanoid" id="A0A0D1YD42"/>
<feature type="compositionally biased region" description="Acidic residues" evidence="1">
    <location>
        <begin position="44"/>
        <end position="68"/>
    </location>
</feature>
<dbReference type="Proteomes" id="UP000053259">
    <property type="component" value="Unassembled WGS sequence"/>
</dbReference>
<evidence type="ECO:0000256" key="1">
    <source>
        <dbReference type="SAM" id="MobiDB-lite"/>
    </source>
</evidence>
<keyword evidence="3" id="KW-1185">Reference proteome</keyword>
<feature type="region of interest" description="Disordered" evidence="1">
    <location>
        <begin position="34"/>
        <end position="78"/>
    </location>
</feature>
<dbReference type="RefSeq" id="XP_016208496.1">
    <property type="nucleotide sequence ID" value="XM_016363656.1"/>
</dbReference>
<organism evidence="2 3">
    <name type="scientific">Verruconis gallopava</name>
    <dbReference type="NCBI Taxonomy" id="253628"/>
    <lineage>
        <taxon>Eukaryota</taxon>
        <taxon>Fungi</taxon>
        <taxon>Dikarya</taxon>
        <taxon>Ascomycota</taxon>
        <taxon>Pezizomycotina</taxon>
        <taxon>Dothideomycetes</taxon>
        <taxon>Pleosporomycetidae</taxon>
        <taxon>Venturiales</taxon>
        <taxon>Sympoventuriaceae</taxon>
        <taxon>Verruconis</taxon>
    </lineage>
</organism>
<dbReference type="AlphaFoldDB" id="A0A0D1YD42"/>
<name>A0A0D1YD42_9PEZI</name>
<sequence>MISLSYTLFLCSRKLIPSEVVHIGEASRYWESIPNKKLEPQDAGVDDDDNDEDDNDEENEDKEEEFEESPPGCAKPVT</sequence>
<protein>
    <submittedName>
        <fullName evidence="2">Uncharacterized protein</fullName>
    </submittedName>
</protein>
<evidence type="ECO:0000313" key="3">
    <source>
        <dbReference type="Proteomes" id="UP000053259"/>
    </source>
</evidence>
<reference evidence="2 3" key="1">
    <citation type="submission" date="2015-01" db="EMBL/GenBank/DDBJ databases">
        <title>The Genome Sequence of Ochroconis gallopava CBS43764.</title>
        <authorList>
            <consortium name="The Broad Institute Genomics Platform"/>
            <person name="Cuomo C."/>
            <person name="de Hoog S."/>
            <person name="Gorbushina A."/>
            <person name="Stielow B."/>
            <person name="Teixiera M."/>
            <person name="Abouelleil A."/>
            <person name="Chapman S.B."/>
            <person name="Priest M."/>
            <person name="Young S.K."/>
            <person name="Wortman J."/>
            <person name="Nusbaum C."/>
            <person name="Birren B."/>
        </authorList>
    </citation>
    <scope>NUCLEOTIDE SEQUENCE [LARGE SCALE GENOMIC DNA]</scope>
    <source>
        <strain evidence="2 3">CBS 43764</strain>
    </source>
</reference>
<gene>
    <name evidence="2" type="ORF">PV09_09574</name>
</gene>
<evidence type="ECO:0000313" key="2">
    <source>
        <dbReference type="EMBL" id="KIV98626.1"/>
    </source>
</evidence>
<proteinExistence type="predicted"/>